<evidence type="ECO:0000313" key="1">
    <source>
        <dbReference type="EMBL" id="OCB77961.1"/>
    </source>
</evidence>
<dbReference type="Proteomes" id="UP000093510">
    <property type="component" value="Unassembled WGS sequence"/>
</dbReference>
<keyword evidence="2" id="KW-1185">Reference proteome</keyword>
<proteinExistence type="predicted"/>
<dbReference type="Gene3D" id="3.40.50.300">
    <property type="entry name" value="P-loop containing nucleotide triphosphate hydrolases"/>
    <property type="match status" value="1"/>
</dbReference>
<dbReference type="RefSeq" id="WP_066332345.1">
    <property type="nucleotide sequence ID" value="NZ_CP017688.1"/>
</dbReference>
<name>A0A1B9E7S7_9FLAO</name>
<dbReference type="InterPro" id="IPR027417">
    <property type="entry name" value="P-loop_NTPase"/>
</dbReference>
<reference evidence="1 2" key="1">
    <citation type="submission" date="2016-03" db="EMBL/GenBank/DDBJ databases">
        <authorList>
            <person name="Ploux O."/>
        </authorList>
    </citation>
    <scope>NUCLEOTIDE SEQUENCE [LARGE SCALE GENOMIC DNA]</scope>
    <source>
        <strain evidence="1 2">LPB0076</strain>
    </source>
</reference>
<organism evidence="1 2">
    <name type="scientific">Flavobacterium crassostreae</name>
    <dbReference type="NCBI Taxonomy" id="1763534"/>
    <lineage>
        <taxon>Bacteria</taxon>
        <taxon>Pseudomonadati</taxon>
        <taxon>Bacteroidota</taxon>
        <taxon>Flavobacteriia</taxon>
        <taxon>Flavobacteriales</taxon>
        <taxon>Flavobacteriaceae</taxon>
        <taxon>Flavobacterium</taxon>
    </lineage>
</organism>
<dbReference type="EMBL" id="LVEP01000013">
    <property type="protein sequence ID" value="OCB77961.1"/>
    <property type="molecule type" value="Genomic_DNA"/>
</dbReference>
<dbReference type="OrthoDB" id="9768556at2"/>
<dbReference type="Gene3D" id="3.30.420.280">
    <property type="match status" value="1"/>
</dbReference>
<accession>A0A1B9E7S7</accession>
<sequence>MLTEAEILELDTLLKERDIDILRNKLNDETTEQNPNFKLLQKAIKEQKYEEVNGQIDLVSGYRGAGLEGSSRSGKTWSGVDIIIWLCLFYETNGCTINIYRQTYNEFKTTLYDDFKRRLDDFGLPNKFHDAEEVKTFKIGKSKIYFIGDGKHGGGCDYAFFNEVMFIKKSVFDQVKMRCRKFWWADYNPSFTDHWFFDNALGRPDVAFLRTTFHDNKFISPQERHEITITEPWKPGSYIVKDNVIMCYNKDTKKVEEISKTNQPPPHPTNITNGTADEDYWKIYGLGLRGAMKGLIFPHVFWIDSFPEDKAPIYPNDFGFTTDPNTLVRYAEDEHNIWIEPLSYEPIETPPALAELLISLGIDKTKDIIPCDSADKYTGENKGTVEMVRGLKNEGFVRAYKISKTKSVMFWLTSMKKKKIHIVKNHLYKQALKEQQNYKMKEIAGLQINQPIDKWNHIWDAARYGHIAHNSQGVTVFAITPEESRKLNY</sequence>
<protein>
    <submittedName>
        <fullName evidence="1">Terminase</fullName>
    </submittedName>
</protein>
<evidence type="ECO:0000313" key="2">
    <source>
        <dbReference type="Proteomes" id="UP000093510"/>
    </source>
</evidence>
<gene>
    <name evidence="1" type="ORF">LPBF_03165</name>
</gene>
<dbReference type="Pfam" id="PF03237">
    <property type="entry name" value="Terminase_6N"/>
    <property type="match status" value="1"/>
</dbReference>
<dbReference type="STRING" id="1763534.GCA_001831475_02658"/>
<dbReference type="AlphaFoldDB" id="A0A1B9E7S7"/>
<comment type="caution">
    <text evidence="1">The sequence shown here is derived from an EMBL/GenBank/DDBJ whole genome shotgun (WGS) entry which is preliminary data.</text>
</comment>